<evidence type="ECO:0000313" key="4">
    <source>
        <dbReference type="EMBL" id="CAE8705649.1"/>
    </source>
</evidence>
<dbReference type="PRINTS" id="PR00724">
    <property type="entry name" value="CRBOXYPTASEC"/>
</dbReference>
<dbReference type="PANTHER" id="PTHR11802">
    <property type="entry name" value="SERINE PROTEASE FAMILY S10 SERINE CARBOXYPEPTIDASE"/>
    <property type="match status" value="1"/>
</dbReference>
<keyword evidence="2" id="KW-0645">Protease</keyword>
<dbReference type="GO" id="GO:0006508">
    <property type="term" value="P:proteolysis"/>
    <property type="evidence" value="ECO:0007669"/>
    <property type="project" value="UniProtKB-KW"/>
</dbReference>
<dbReference type="EMBL" id="CAJNNV010024523">
    <property type="protein sequence ID" value="CAE8610089.1"/>
    <property type="molecule type" value="Genomic_DNA"/>
</dbReference>
<keyword evidence="2" id="KW-0121">Carboxypeptidase</keyword>
<name>A0A813FE30_POLGL</name>
<dbReference type="AlphaFoldDB" id="A0A813FE30"/>
<dbReference type="Pfam" id="PF00450">
    <property type="entry name" value="Peptidase_S10"/>
    <property type="match status" value="1"/>
</dbReference>
<protein>
    <recommendedName>
        <fullName evidence="2">Carboxypeptidase</fullName>
        <ecNumber evidence="2">3.4.16.-</ecNumber>
    </recommendedName>
</protein>
<dbReference type="SUPFAM" id="SSF53474">
    <property type="entry name" value="alpha/beta-Hydrolases"/>
    <property type="match status" value="1"/>
</dbReference>
<feature type="signal peptide" evidence="2">
    <location>
        <begin position="1"/>
        <end position="21"/>
    </location>
</feature>
<dbReference type="InterPro" id="IPR001563">
    <property type="entry name" value="Peptidase_S10"/>
</dbReference>
<evidence type="ECO:0000256" key="1">
    <source>
        <dbReference type="ARBA" id="ARBA00009431"/>
    </source>
</evidence>
<organism evidence="3 5">
    <name type="scientific">Polarella glacialis</name>
    <name type="common">Dinoflagellate</name>
    <dbReference type="NCBI Taxonomy" id="89957"/>
    <lineage>
        <taxon>Eukaryota</taxon>
        <taxon>Sar</taxon>
        <taxon>Alveolata</taxon>
        <taxon>Dinophyceae</taxon>
        <taxon>Suessiales</taxon>
        <taxon>Suessiaceae</taxon>
        <taxon>Polarella</taxon>
    </lineage>
</organism>
<feature type="chain" id="PRO_5035956966" description="Carboxypeptidase" evidence="2">
    <location>
        <begin position="22"/>
        <end position="510"/>
    </location>
</feature>
<dbReference type="PROSITE" id="PS00560">
    <property type="entry name" value="CARBOXYPEPT_SER_HIS"/>
    <property type="match status" value="1"/>
</dbReference>
<comment type="similarity">
    <text evidence="1 2">Belongs to the peptidase S10 family.</text>
</comment>
<dbReference type="EMBL" id="CAJNNW010031020">
    <property type="protein sequence ID" value="CAE8705649.1"/>
    <property type="molecule type" value="Genomic_DNA"/>
</dbReference>
<dbReference type="OrthoDB" id="443318at2759"/>
<evidence type="ECO:0000313" key="5">
    <source>
        <dbReference type="Proteomes" id="UP000654075"/>
    </source>
</evidence>
<proteinExistence type="inferred from homology"/>
<dbReference type="InterPro" id="IPR018202">
    <property type="entry name" value="Ser_caboxypep_ser_AS"/>
</dbReference>
<keyword evidence="2" id="KW-0732">Signal</keyword>
<keyword evidence="2" id="KW-0378">Hydrolase</keyword>
<dbReference type="GO" id="GO:0004185">
    <property type="term" value="F:serine-type carboxypeptidase activity"/>
    <property type="evidence" value="ECO:0007669"/>
    <property type="project" value="UniProtKB-UniRule"/>
</dbReference>
<dbReference type="Proteomes" id="UP000626109">
    <property type="component" value="Unassembled WGS sequence"/>
</dbReference>
<dbReference type="InterPro" id="IPR033124">
    <property type="entry name" value="Ser_caboxypep_his_AS"/>
</dbReference>
<keyword evidence="5" id="KW-1185">Reference proteome</keyword>
<dbReference type="OMA" id="DTSCRIH"/>
<comment type="caution">
    <text evidence="3">The sequence shown here is derived from an EMBL/GenBank/DDBJ whole genome shotgun (WGS) entry which is preliminary data.</text>
</comment>
<dbReference type="Proteomes" id="UP000654075">
    <property type="component" value="Unassembled WGS sequence"/>
</dbReference>
<gene>
    <name evidence="3" type="ORF">PGLA1383_LOCUS27917</name>
    <name evidence="4" type="ORF">PGLA2088_LOCUS33807</name>
</gene>
<dbReference type="EC" id="3.4.16.-" evidence="2"/>
<dbReference type="InterPro" id="IPR029058">
    <property type="entry name" value="AB_hydrolase_fold"/>
</dbReference>
<accession>A0A813FE30</accession>
<dbReference type="PANTHER" id="PTHR11802:SF201">
    <property type="entry name" value="CARBOXYPEPTIDASE"/>
    <property type="match status" value="1"/>
</dbReference>
<reference evidence="3" key="1">
    <citation type="submission" date="2021-02" db="EMBL/GenBank/DDBJ databases">
        <authorList>
            <person name="Dougan E. K."/>
            <person name="Rhodes N."/>
            <person name="Thang M."/>
            <person name="Chan C."/>
        </authorList>
    </citation>
    <scope>NUCLEOTIDE SEQUENCE</scope>
</reference>
<dbReference type="Gene3D" id="3.40.50.12670">
    <property type="match status" value="1"/>
</dbReference>
<dbReference type="Gene3D" id="3.40.50.1820">
    <property type="entry name" value="alpha/beta hydrolase"/>
    <property type="match status" value="1"/>
</dbReference>
<dbReference type="PROSITE" id="PS00131">
    <property type="entry name" value="CARBOXYPEPT_SER_SER"/>
    <property type="match status" value="1"/>
</dbReference>
<evidence type="ECO:0000313" key="3">
    <source>
        <dbReference type="EMBL" id="CAE8610089.1"/>
    </source>
</evidence>
<evidence type="ECO:0000256" key="2">
    <source>
        <dbReference type="RuleBase" id="RU361156"/>
    </source>
</evidence>
<sequence>MMLSSRSVAFALLSSLTGAAAVGDLVKELPGWKGPTFSATYSGYISAGHEDGHTMIEHYMFFESEGNPQTDPVLLWTNGGPGAASLFGAFTELGPYYLSDASMQTEDFRATGVPSLFENPFRWTTLGSLLVINSPPPVGFSYCEPAGPSGSGTSCGSWNDTKTARHNLEFLKNWRSAFPEFSTQDLYLIGESYAGIYVPTLARAILEDGPSGLAEQLKGFAVGDGCLGGDNDSGACVPWGGKRFTVDFFYGHGQFSTKTYQAIQENCPADELLNGPIKTPGCKAALAKMDQERGYSFDYNLYDECYDFDLGNARRSALGAPQQVASKSSYEAHHIDGAPCGGGKVLAVWVNHSAVRRGLHVAENSFFFAADNGIGFVYNTTEPSLVPFYKHVAENTKLRVLIYNGDADPSLNTFLGQYWTSSVGLLERESWRPWTLDGERHMGGFVTRYEGDFDFLTIRGAGHMVPQFKPAAALAFLKTWLANESFPALGPQYQTKVEKAASPAAEELIV</sequence>